<dbReference type="SUPFAM" id="SSF56235">
    <property type="entry name" value="N-terminal nucleophile aminohydrolases (Ntn hydrolases)"/>
    <property type="match status" value="1"/>
</dbReference>
<feature type="region of interest" description="Disordered" evidence="2">
    <location>
        <begin position="1"/>
        <end position="21"/>
    </location>
</feature>
<accession>A0A3S3MFW3</accession>
<dbReference type="AlphaFoldDB" id="A0A3S3MFW3"/>
<comment type="caution">
    <text evidence="4">The sequence shown here is derived from an EMBL/GenBank/DDBJ whole genome shotgun (WGS) entry which is preliminary data.</text>
</comment>
<dbReference type="Pfam" id="PF13230">
    <property type="entry name" value="GATase_4"/>
    <property type="match status" value="1"/>
</dbReference>
<dbReference type="InterPro" id="IPR017932">
    <property type="entry name" value="GATase_2_dom"/>
</dbReference>
<evidence type="ECO:0000256" key="1">
    <source>
        <dbReference type="ARBA" id="ARBA00022962"/>
    </source>
</evidence>
<evidence type="ECO:0000256" key="2">
    <source>
        <dbReference type="SAM" id="MobiDB-lite"/>
    </source>
</evidence>
<dbReference type="Gene3D" id="3.60.20.10">
    <property type="entry name" value="Glutamine Phosphoribosylpyrophosphate, subunit 1, domain 1"/>
    <property type="match status" value="1"/>
</dbReference>
<feature type="domain" description="Glutamine amidotransferase type-2" evidence="3">
    <location>
        <begin position="52"/>
        <end position="316"/>
    </location>
</feature>
<reference evidence="4 5" key="1">
    <citation type="journal article" date="2018" name="Front. Microbiol.">
        <title>Novel Insights Into Bacterial Dimethylsulfoniopropionate Catabolism in the East China Sea.</title>
        <authorList>
            <person name="Liu J."/>
            <person name="Liu J."/>
            <person name="Zhang S.H."/>
            <person name="Liang J."/>
            <person name="Lin H."/>
            <person name="Song D."/>
            <person name="Yang G.P."/>
            <person name="Todd J.D."/>
            <person name="Zhang X.H."/>
        </authorList>
    </citation>
    <scope>NUCLEOTIDE SEQUENCE [LARGE SCALE GENOMIC DNA]</scope>
    <source>
        <strain evidence="4 5">ZYFD042</strain>
    </source>
</reference>
<protein>
    <recommendedName>
        <fullName evidence="3">Glutamine amidotransferase type-2 domain-containing protein</fullName>
    </recommendedName>
</protein>
<name>A0A3S3MFW3_9MICO</name>
<sequence length="316" mass="32308">MVGPSAGDADAEAGAASARGSGFMGDGIPPSRIQTYYMWIQSVLDDLGGAVSRMLAYVGPEPLAASAALGEDVLASFAALSRVHSDGWGAGWRTRAGVAARVAAGRPATRGDLRRAVPVPSTAAVLYLRFGSAGTGTGEAEAQPFLFGDGAFQHNGALAPADRLRAELTGEERASLGGSNDSELYFARLRRAIDPGAAVDPARIADAVASVRASYPDACLNAFLLTPTALAVVHSSARRPAPLAAFAARGLDLADLPPGHGDDYNVLVTRRTASGARVVATTGIPLAGWTPLPDDTVSLLTPESVASSPIPLRANV</sequence>
<evidence type="ECO:0000259" key="3">
    <source>
        <dbReference type="PROSITE" id="PS51278"/>
    </source>
</evidence>
<dbReference type="Proteomes" id="UP000285970">
    <property type="component" value="Unassembled WGS sequence"/>
</dbReference>
<dbReference type="EMBL" id="RBZY01000007">
    <property type="protein sequence ID" value="RWR22006.1"/>
    <property type="molecule type" value="Genomic_DNA"/>
</dbReference>
<organism evidence="4 5">
    <name type="scientific">Microbacterium enclense</name>
    <dbReference type="NCBI Taxonomy" id="993073"/>
    <lineage>
        <taxon>Bacteria</taxon>
        <taxon>Bacillati</taxon>
        <taxon>Actinomycetota</taxon>
        <taxon>Actinomycetes</taxon>
        <taxon>Micrococcales</taxon>
        <taxon>Microbacteriaceae</taxon>
        <taxon>Microbacterium</taxon>
    </lineage>
</organism>
<gene>
    <name evidence="4" type="ORF">D8Y23_03030</name>
</gene>
<keyword evidence="1" id="KW-0315">Glutamine amidotransferase</keyword>
<dbReference type="InterPro" id="IPR029055">
    <property type="entry name" value="Ntn_hydrolases_N"/>
</dbReference>
<dbReference type="InterPro" id="IPR026869">
    <property type="entry name" value="EgtC-like"/>
</dbReference>
<evidence type="ECO:0000313" key="5">
    <source>
        <dbReference type="Proteomes" id="UP000285970"/>
    </source>
</evidence>
<proteinExistence type="predicted"/>
<evidence type="ECO:0000313" key="4">
    <source>
        <dbReference type="EMBL" id="RWR22006.1"/>
    </source>
</evidence>
<dbReference type="PROSITE" id="PS51278">
    <property type="entry name" value="GATASE_TYPE_2"/>
    <property type="match status" value="1"/>
</dbReference>
<dbReference type="OrthoDB" id="9804310at2"/>